<gene>
    <name evidence="2" type="ORF">D7D50_01205</name>
</gene>
<sequence length="83" mass="9856">MIFQTYLIILLIFLVVYLLWKKYIIKNKFTQYIINNGGKEIDFIKNNEGSFSDVVKMINKRYKIGIVNAYTIVNLTKEENNDK</sequence>
<evidence type="ECO:0000313" key="3">
    <source>
        <dbReference type="Proteomes" id="UP000277293"/>
    </source>
</evidence>
<keyword evidence="1" id="KW-1133">Transmembrane helix</keyword>
<keyword evidence="1" id="KW-0472">Membrane</keyword>
<feature type="transmembrane region" description="Helical" evidence="1">
    <location>
        <begin position="6"/>
        <end position="24"/>
    </location>
</feature>
<accession>A0ABM6Z7B9</accession>
<name>A0ABM6Z7B9_9STRE</name>
<organism evidence="2 3">
    <name type="scientific">Streptococcus koreensis</name>
    <dbReference type="NCBI Taxonomy" id="2382163"/>
    <lineage>
        <taxon>Bacteria</taxon>
        <taxon>Bacillati</taxon>
        <taxon>Bacillota</taxon>
        <taxon>Bacilli</taxon>
        <taxon>Lactobacillales</taxon>
        <taxon>Streptococcaceae</taxon>
        <taxon>Streptococcus</taxon>
    </lineage>
</organism>
<keyword evidence="3" id="KW-1185">Reference proteome</keyword>
<dbReference type="RefSeq" id="WP_120701260.1">
    <property type="nucleotide sequence ID" value="NZ_CP032620.1"/>
</dbReference>
<dbReference type="Proteomes" id="UP000277293">
    <property type="component" value="Chromosome"/>
</dbReference>
<protein>
    <submittedName>
        <fullName evidence="2">Uncharacterized protein</fullName>
    </submittedName>
</protein>
<keyword evidence="1" id="KW-0812">Transmembrane</keyword>
<reference evidence="3" key="1">
    <citation type="submission" date="2018-09" db="EMBL/GenBank/DDBJ databases">
        <title>Complete genome sequence of Streptococcus sp. KCOM 2890 (=JS71).</title>
        <authorList>
            <person name="Kook J.-K."/>
            <person name="Park S.-N."/>
            <person name="Lim Y.K."/>
        </authorList>
    </citation>
    <scope>NUCLEOTIDE SEQUENCE [LARGE SCALE GENOMIC DNA]</scope>
    <source>
        <strain evidence="3">JS71</strain>
    </source>
</reference>
<evidence type="ECO:0000313" key="2">
    <source>
        <dbReference type="EMBL" id="AYF93338.1"/>
    </source>
</evidence>
<proteinExistence type="predicted"/>
<evidence type="ECO:0000256" key="1">
    <source>
        <dbReference type="SAM" id="Phobius"/>
    </source>
</evidence>
<dbReference type="EMBL" id="CP032620">
    <property type="protein sequence ID" value="AYF93338.1"/>
    <property type="molecule type" value="Genomic_DNA"/>
</dbReference>